<feature type="transmembrane region" description="Helical" evidence="7">
    <location>
        <begin position="267"/>
        <end position="289"/>
    </location>
</feature>
<dbReference type="InterPro" id="IPR050901">
    <property type="entry name" value="BP-dep_ABC_trans_perm"/>
</dbReference>
<dbReference type="GO" id="GO:0005886">
    <property type="term" value="C:plasma membrane"/>
    <property type="evidence" value="ECO:0007669"/>
    <property type="project" value="UniProtKB-SubCell"/>
</dbReference>
<sequence>MTTHLPTVASAPPPTRNPRHRLPQPPSARRRKGWNTAWGLTAWGAGLFFFLPVAWMVLTSFHSETDAATNPPSLAAHLTLSGYREFFGSATGQSPLPALINSATASIGSTLLVLLLAVPAAYALAIKPVRKWRDVLFFFLSTKMLPTVAGLLPIYLFAKNTGLLDNIWLLVILYTSMNLPIAVWMMRSFLAEVPISILEAAQIDGAGLLTTLRRIVAPIAAPGIAATALICFIFSWNEMLFARVLTGVAAITSPVFLTGFVTGEGLFLAQVCAAATLISLPVLAAGFAAQDKLVQGLSLGAVK</sequence>
<evidence type="ECO:0000313" key="11">
    <source>
        <dbReference type="Proteomes" id="UP000289482"/>
    </source>
</evidence>
<dbReference type="GeneID" id="95778484"/>
<reference evidence="10 11" key="1">
    <citation type="submission" date="2019-01" db="EMBL/GenBank/DDBJ databases">
        <title>Draft genome sequences of the type strain Streptomyces sioyaensis DSM 40032 and its novel strain, TM32, a thermotolerant antibiotics-producing actinobacterium.</title>
        <authorList>
            <person name="Nakaew N."/>
            <person name="Lumyong S."/>
            <person name="Sloan W.T."/>
            <person name="Sungthong R."/>
        </authorList>
    </citation>
    <scope>NUCLEOTIDE SEQUENCE [LARGE SCALE GENOMIC DNA]</scope>
    <source>
        <strain evidence="10 11">DSM 40032</strain>
    </source>
</reference>
<protein>
    <submittedName>
        <fullName evidence="10">Carbohydrate ABC transporter permease</fullName>
    </submittedName>
</protein>
<dbReference type="CDD" id="cd06261">
    <property type="entry name" value="TM_PBP2"/>
    <property type="match status" value="1"/>
</dbReference>
<feature type="transmembrane region" description="Helical" evidence="7">
    <location>
        <begin position="136"/>
        <end position="155"/>
    </location>
</feature>
<keyword evidence="5 7" id="KW-1133">Transmembrane helix</keyword>
<evidence type="ECO:0000256" key="1">
    <source>
        <dbReference type="ARBA" id="ARBA00004651"/>
    </source>
</evidence>
<feature type="transmembrane region" description="Helical" evidence="7">
    <location>
        <begin position="215"/>
        <end position="235"/>
    </location>
</feature>
<dbReference type="Proteomes" id="UP000289482">
    <property type="component" value="Unassembled WGS sequence"/>
</dbReference>
<keyword evidence="3" id="KW-1003">Cell membrane</keyword>
<feature type="compositionally biased region" description="Basic residues" evidence="8">
    <location>
        <begin position="17"/>
        <end position="30"/>
    </location>
</feature>
<feature type="transmembrane region" description="Helical" evidence="7">
    <location>
        <begin position="167"/>
        <end position="186"/>
    </location>
</feature>
<feature type="transmembrane region" description="Helical" evidence="7">
    <location>
        <begin position="241"/>
        <end position="260"/>
    </location>
</feature>
<evidence type="ECO:0000256" key="2">
    <source>
        <dbReference type="ARBA" id="ARBA00022448"/>
    </source>
</evidence>
<gene>
    <name evidence="10" type="ORF">EST54_10835</name>
</gene>
<feature type="domain" description="ABC transmembrane type-1" evidence="9">
    <location>
        <begin position="99"/>
        <end position="289"/>
    </location>
</feature>
<keyword evidence="2 7" id="KW-0813">Transport</keyword>
<evidence type="ECO:0000313" key="10">
    <source>
        <dbReference type="EMBL" id="RXS67816.1"/>
    </source>
</evidence>
<dbReference type="GO" id="GO:0055085">
    <property type="term" value="P:transmembrane transport"/>
    <property type="evidence" value="ECO:0007669"/>
    <property type="project" value="InterPro"/>
</dbReference>
<comment type="similarity">
    <text evidence="7">Belongs to the binding-protein-dependent transport system permease family.</text>
</comment>
<dbReference type="PANTHER" id="PTHR32243:SF52">
    <property type="entry name" value="ABC TRANSPORTER PERMEASE PROTEIN"/>
    <property type="match status" value="1"/>
</dbReference>
<dbReference type="RefSeq" id="WP_129247393.1">
    <property type="nucleotide sequence ID" value="NZ_JABZEL010000001.1"/>
</dbReference>
<dbReference type="InterPro" id="IPR000515">
    <property type="entry name" value="MetI-like"/>
</dbReference>
<evidence type="ECO:0000256" key="5">
    <source>
        <dbReference type="ARBA" id="ARBA00022989"/>
    </source>
</evidence>
<dbReference type="Gene3D" id="1.10.3720.10">
    <property type="entry name" value="MetI-like"/>
    <property type="match status" value="1"/>
</dbReference>
<evidence type="ECO:0000256" key="7">
    <source>
        <dbReference type="RuleBase" id="RU363032"/>
    </source>
</evidence>
<dbReference type="InterPro" id="IPR035906">
    <property type="entry name" value="MetI-like_sf"/>
</dbReference>
<proteinExistence type="inferred from homology"/>
<evidence type="ECO:0000256" key="4">
    <source>
        <dbReference type="ARBA" id="ARBA00022692"/>
    </source>
</evidence>
<dbReference type="PANTHER" id="PTHR32243">
    <property type="entry name" value="MALTOSE TRANSPORT SYSTEM PERMEASE-RELATED"/>
    <property type="match status" value="1"/>
</dbReference>
<evidence type="ECO:0000259" key="9">
    <source>
        <dbReference type="PROSITE" id="PS50928"/>
    </source>
</evidence>
<feature type="region of interest" description="Disordered" evidence="8">
    <location>
        <begin position="1"/>
        <end position="30"/>
    </location>
</feature>
<evidence type="ECO:0000256" key="8">
    <source>
        <dbReference type="SAM" id="MobiDB-lite"/>
    </source>
</evidence>
<keyword evidence="4 7" id="KW-0812">Transmembrane</keyword>
<keyword evidence="6 7" id="KW-0472">Membrane</keyword>
<comment type="caution">
    <text evidence="10">The sequence shown here is derived from an EMBL/GenBank/DDBJ whole genome shotgun (WGS) entry which is preliminary data.</text>
</comment>
<evidence type="ECO:0000256" key="3">
    <source>
        <dbReference type="ARBA" id="ARBA00022475"/>
    </source>
</evidence>
<name>A0A4Q1R056_9ACTN</name>
<dbReference type="SUPFAM" id="SSF161098">
    <property type="entry name" value="MetI-like"/>
    <property type="match status" value="1"/>
</dbReference>
<comment type="subcellular location">
    <subcellularLocation>
        <location evidence="1 7">Cell membrane</location>
        <topology evidence="1 7">Multi-pass membrane protein</topology>
    </subcellularLocation>
</comment>
<dbReference type="AlphaFoldDB" id="A0A4Q1R056"/>
<evidence type="ECO:0000256" key="6">
    <source>
        <dbReference type="ARBA" id="ARBA00023136"/>
    </source>
</evidence>
<feature type="transmembrane region" description="Helical" evidence="7">
    <location>
        <begin position="103"/>
        <end position="124"/>
    </location>
</feature>
<feature type="transmembrane region" description="Helical" evidence="7">
    <location>
        <begin position="37"/>
        <end position="58"/>
    </location>
</feature>
<accession>A0A4Q1R056</accession>
<dbReference type="EMBL" id="SDIF01000022">
    <property type="protein sequence ID" value="RXS67816.1"/>
    <property type="molecule type" value="Genomic_DNA"/>
</dbReference>
<dbReference type="PROSITE" id="PS50928">
    <property type="entry name" value="ABC_TM1"/>
    <property type="match status" value="1"/>
</dbReference>
<keyword evidence="11" id="KW-1185">Reference proteome</keyword>
<dbReference type="Pfam" id="PF00528">
    <property type="entry name" value="BPD_transp_1"/>
    <property type="match status" value="1"/>
</dbReference>
<organism evidence="10 11">
    <name type="scientific">Streptomyces sioyaensis</name>
    <dbReference type="NCBI Taxonomy" id="67364"/>
    <lineage>
        <taxon>Bacteria</taxon>
        <taxon>Bacillati</taxon>
        <taxon>Actinomycetota</taxon>
        <taxon>Actinomycetes</taxon>
        <taxon>Kitasatosporales</taxon>
        <taxon>Streptomycetaceae</taxon>
        <taxon>Streptomyces</taxon>
    </lineage>
</organism>